<keyword evidence="1" id="KW-0472">Membrane</keyword>
<accession>A0A397U0W8</accession>
<evidence type="ECO:0000313" key="2">
    <source>
        <dbReference type="EMBL" id="RIB00706.1"/>
    </source>
</evidence>
<name>A0A397U0W8_9GLOM</name>
<reference evidence="2 3" key="1">
    <citation type="submission" date="2018-06" db="EMBL/GenBank/DDBJ databases">
        <title>Comparative genomics reveals the genomic features of Rhizophagus irregularis, R. cerebriforme, R. diaphanum and Gigaspora rosea, and their symbiotic lifestyle signature.</title>
        <authorList>
            <person name="Morin E."/>
            <person name="San Clemente H."/>
            <person name="Chen E.C.H."/>
            <person name="De La Providencia I."/>
            <person name="Hainaut M."/>
            <person name="Kuo A."/>
            <person name="Kohler A."/>
            <person name="Murat C."/>
            <person name="Tang N."/>
            <person name="Roy S."/>
            <person name="Loubradou J."/>
            <person name="Henrissat B."/>
            <person name="Grigoriev I.V."/>
            <person name="Corradi N."/>
            <person name="Roux C."/>
            <person name="Martin F.M."/>
        </authorList>
    </citation>
    <scope>NUCLEOTIDE SEQUENCE [LARGE SCALE GENOMIC DNA]</scope>
    <source>
        <strain evidence="2 3">DAOM 194757</strain>
    </source>
</reference>
<keyword evidence="3" id="KW-1185">Reference proteome</keyword>
<dbReference type="AlphaFoldDB" id="A0A397U0W8"/>
<feature type="transmembrane region" description="Helical" evidence="1">
    <location>
        <begin position="124"/>
        <end position="144"/>
    </location>
</feature>
<feature type="transmembrane region" description="Helical" evidence="1">
    <location>
        <begin position="26"/>
        <end position="47"/>
    </location>
</feature>
<keyword evidence="1" id="KW-1133">Transmembrane helix</keyword>
<dbReference type="Proteomes" id="UP000266673">
    <property type="component" value="Unassembled WGS sequence"/>
</dbReference>
<feature type="transmembrane region" description="Helical" evidence="1">
    <location>
        <begin position="53"/>
        <end position="75"/>
    </location>
</feature>
<sequence>MTCETFVNVFHHWKSQIQHVTSKTDFILGISAFTVLSNVGVIAKFYFQDSVRIFLNSSPAIATIFTIILCCFIEIEKTTKNCCIVIAMESIVVAFDFVWVGLIIDDDTPFKEDALLILNILKASADFVLVVSIAFAKFVTGWLLSYSVWKENVETLDELSETFVNVFHHWKSQIQHVTSKTVFILGISAFTVLSNVGVIAKFYFQDSVPNQEEIYYNNLYPISLPNSLNEDALVFSQGKNL</sequence>
<protein>
    <submittedName>
        <fullName evidence="2">Uncharacterized protein</fullName>
    </submittedName>
</protein>
<evidence type="ECO:0000313" key="3">
    <source>
        <dbReference type="Proteomes" id="UP000266673"/>
    </source>
</evidence>
<proteinExistence type="predicted"/>
<dbReference type="EMBL" id="QKWP01003746">
    <property type="protein sequence ID" value="RIB00706.1"/>
    <property type="molecule type" value="Genomic_DNA"/>
</dbReference>
<keyword evidence="1" id="KW-0812">Transmembrane</keyword>
<feature type="transmembrane region" description="Helical" evidence="1">
    <location>
        <begin position="181"/>
        <end position="204"/>
    </location>
</feature>
<feature type="transmembrane region" description="Helical" evidence="1">
    <location>
        <begin position="82"/>
        <end position="104"/>
    </location>
</feature>
<comment type="caution">
    <text evidence="2">The sequence shown here is derived from an EMBL/GenBank/DDBJ whole genome shotgun (WGS) entry which is preliminary data.</text>
</comment>
<gene>
    <name evidence="2" type="ORF">C2G38_2233319</name>
</gene>
<organism evidence="2 3">
    <name type="scientific">Gigaspora rosea</name>
    <dbReference type="NCBI Taxonomy" id="44941"/>
    <lineage>
        <taxon>Eukaryota</taxon>
        <taxon>Fungi</taxon>
        <taxon>Fungi incertae sedis</taxon>
        <taxon>Mucoromycota</taxon>
        <taxon>Glomeromycotina</taxon>
        <taxon>Glomeromycetes</taxon>
        <taxon>Diversisporales</taxon>
        <taxon>Gigasporaceae</taxon>
        <taxon>Gigaspora</taxon>
    </lineage>
</organism>
<evidence type="ECO:0000256" key="1">
    <source>
        <dbReference type="SAM" id="Phobius"/>
    </source>
</evidence>